<name>A0A437M127_9PROT</name>
<evidence type="ECO:0000313" key="2">
    <source>
        <dbReference type="EMBL" id="RVT91401.1"/>
    </source>
</evidence>
<gene>
    <name evidence="2" type="ORF">EOD42_22360</name>
</gene>
<keyword evidence="1" id="KW-1133">Transmembrane helix</keyword>
<dbReference type="RefSeq" id="WP_127789819.1">
    <property type="nucleotide sequence ID" value="NZ_SACL01000011.1"/>
</dbReference>
<accession>A0A437M127</accession>
<organism evidence="2 3">
    <name type="scientific">Rhodovarius crocodyli</name>
    <dbReference type="NCBI Taxonomy" id="1979269"/>
    <lineage>
        <taxon>Bacteria</taxon>
        <taxon>Pseudomonadati</taxon>
        <taxon>Pseudomonadota</taxon>
        <taxon>Alphaproteobacteria</taxon>
        <taxon>Acetobacterales</taxon>
        <taxon>Roseomonadaceae</taxon>
        <taxon>Rhodovarius</taxon>
    </lineage>
</organism>
<proteinExistence type="predicted"/>
<feature type="transmembrane region" description="Helical" evidence="1">
    <location>
        <begin position="85"/>
        <end position="105"/>
    </location>
</feature>
<evidence type="ECO:0000313" key="3">
    <source>
        <dbReference type="Proteomes" id="UP000282957"/>
    </source>
</evidence>
<keyword evidence="3" id="KW-1185">Reference proteome</keyword>
<keyword evidence="1" id="KW-0472">Membrane</keyword>
<dbReference type="Proteomes" id="UP000282957">
    <property type="component" value="Unassembled WGS sequence"/>
</dbReference>
<dbReference type="EMBL" id="SACL01000011">
    <property type="protein sequence ID" value="RVT91401.1"/>
    <property type="molecule type" value="Genomic_DNA"/>
</dbReference>
<dbReference type="AlphaFoldDB" id="A0A437M127"/>
<sequence>MAAALRHPARGVVTLKLVHDARAIDPDLPSSESPMTDHERAVLEQEKSDLAIHVEMAGYRWRLMQKQFKDWDDKIDERLTAQDKLLRRILTVLLAIGTAMLTYLAPHLLPLLAPIRAAAAQAMRLF</sequence>
<protein>
    <submittedName>
        <fullName evidence="2">Uncharacterized protein</fullName>
    </submittedName>
</protein>
<evidence type="ECO:0000256" key="1">
    <source>
        <dbReference type="SAM" id="Phobius"/>
    </source>
</evidence>
<comment type="caution">
    <text evidence="2">The sequence shown here is derived from an EMBL/GenBank/DDBJ whole genome shotgun (WGS) entry which is preliminary data.</text>
</comment>
<keyword evidence="1" id="KW-0812">Transmembrane</keyword>
<reference evidence="2 3" key="1">
    <citation type="submission" date="2019-01" db="EMBL/GenBank/DDBJ databases">
        <authorList>
            <person name="Chen W.-M."/>
        </authorList>
    </citation>
    <scope>NUCLEOTIDE SEQUENCE [LARGE SCALE GENOMIC DNA]</scope>
    <source>
        <strain evidence="2 3">CCP-6</strain>
    </source>
</reference>